<keyword evidence="9" id="KW-1185">Reference proteome</keyword>
<evidence type="ECO:0000259" key="7">
    <source>
        <dbReference type="PROSITE" id="PS50048"/>
    </source>
</evidence>
<reference evidence="8" key="1">
    <citation type="submission" date="2020-11" db="EMBL/GenBank/DDBJ databases">
        <title>Adaptations for nitrogen fixation in a non-lichenized fungal sporocarp promotes dispersal by wood-feeding termites.</title>
        <authorList>
            <consortium name="DOE Joint Genome Institute"/>
            <person name="Koch R.A."/>
            <person name="Yoon G."/>
            <person name="Arayal U."/>
            <person name="Lail K."/>
            <person name="Amirebrahimi M."/>
            <person name="Labutti K."/>
            <person name="Lipzen A."/>
            <person name="Riley R."/>
            <person name="Barry K."/>
            <person name="Henrissat B."/>
            <person name="Grigoriev I.V."/>
            <person name="Herr J.R."/>
            <person name="Aime M.C."/>
        </authorList>
    </citation>
    <scope>NUCLEOTIDE SEQUENCE</scope>
    <source>
        <strain evidence="8">MCA 3950</strain>
    </source>
</reference>
<comment type="subcellular location">
    <subcellularLocation>
        <location evidence="1">Nucleus</location>
    </subcellularLocation>
</comment>
<keyword evidence="4" id="KW-0804">Transcription</keyword>
<dbReference type="RefSeq" id="XP_043043089.1">
    <property type="nucleotide sequence ID" value="XM_043184032.1"/>
</dbReference>
<evidence type="ECO:0000256" key="6">
    <source>
        <dbReference type="SAM" id="MobiDB-lite"/>
    </source>
</evidence>
<keyword evidence="3" id="KW-0805">Transcription regulation</keyword>
<keyword evidence="2" id="KW-0479">Metal-binding</keyword>
<dbReference type="Proteomes" id="UP000812287">
    <property type="component" value="Unassembled WGS sequence"/>
</dbReference>
<gene>
    <name evidence="8" type="ORF">BT62DRAFT_917251</name>
</gene>
<feature type="compositionally biased region" description="Low complexity" evidence="6">
    <location>
        <begin position="88"/>
        <end position="107"/>
    </location>
</feature>
<dbReference type="PROSITE" id="PS00463">
    <property type="entry name" value="ZN2_CY6_FUNGAL_1"/>
    <property type="match status" value="1"/>
</dbReference>
<dbReference type="GO" id="GO:0006351">
    <property type="term" value="P:DNA-templated transcription"/>
    <property type="evidence" value="ECO:0007669"/>
    <property type="project" value="InterPro"/>
</dbReference>
<dbReference type="GO" id="GO:0008270">
    <property type="term" value="F:zinc ion binding"/>
    <property type="evidence" value="ECO:0007669"/>
    <property type="project" value="InterPro"/>
</dbReference>
<dbReference type="InterPro" id="IPR036864">
    <property type="entry name" value="Zn2-C6_fun-type_DNA-bd_sf"/>
</dbReference>
<protein>
    <recommendedName>
        <fullName evidence="7">Zn(2)-C6 fungal-type domain-containing protein</fullName>
    </recommendedName>
</protein>
<evidence type="ECO:0000313" key="8">
    <source>
        <dbReference type="EMBL" id="KAG7449589.1"/>
    </source>
</evidence>
<dbReference type="InterPro" id="IPR050815">
    <property type="entry name" value="TF_fung"/>
</dbReference>
<dbReference type="SUPFAM" id="SSF57701">
    <property type="entry name" value="Zn2/Cys6 DNA-binding domain"/>
    <property type="match status" value="1"/>
</dbReference>
<dbReference type="Pfam" id="PF00172">
    <property type="entry name" value="Zn_clus"/>
    <property type="match status" value="1"/>
</dbReference>
<dbReference type="CDD" id="cd12148">
    <property type="entry name" value="fungal_TF_MHR"/>
    <property type="match status" value="1"/>
</dbReference>
<name>A0A9P7VZ30_9AGAR</name>
<dbReference type="PANTHER" id="PTHR47338">
    <property type="entry name" value="ZN(II)2CYS6 TRANSCRIPTION FACTOR (EUROFUNG)-RELATED"/>
    <property type="match status" value="1"/>
</dbReference>
<dbReference type="GO" id="GO:0005634">
    <property type="term" value="C:nucleus"/>
    <property type="evidence" value="ECO:0007669"/>
    <property type="project" value="UniProtKB-SubCell"/>
</dbReference>
<dbReference type="Gene3D" id="4.10.240.10">
    <property type="entry name" value="Zn(2)-C6 fungal-type DNA-binding domain"/>
    <property type="match status" value="1"/>
</dbReference>
<evidence type="ECO:0000256" key="1">
    <source>
        <dbReference type="ARBA" id="ARBA00004123"/>
    </source>
</evidence>
<evidence type="ECO:0000256" key="5">
    <source>
        <dbReference type="ARBA" id="ARBA00023242"/>
    </source>
</evidence>
<dbReference type="EMBL" id="MU250527">
    <property type="protein sequence ID" value="KAG7449589.1"/>
    <property type="molecule type" value="Genomic_DNA"/>
</dbReference>
<dbReference type="SMART" id="SM00066">
    <property type="entry name" value="GAL4"/>
    <property type="match status" value="1"/>
</dbReference>
<dbReference type="PANTHER" id="PTHR47338:SF5">
    <property type="entry name" value="ZN(II)2CYS6 TRANSCRIPTION FACTOR (EUROFUNG)"/>
    <property type="match status" value="1"/>
</dbReference>
<dbReference type="CDD" id="cd00067">
    <property type="entry name" value="GAL4"/>
    <property type="match status" value="1"/>
</dbReference>
<dbReference type="PROSITE" id="PS50048">
    <property type="entry name" value="ZN2_CY6_FUNGAL_2"/>
    <property type="match status" value="1"/>
</dbReference>
<feature type="compositionally biased region" description="Polar residues" evidence="6">
    <location>
        <begin position="119"/>
        <end position="137"/>
    </location>
</feature>
<dbReference type="InterPro" id="IPR007219">
    <property type="entry name" value="XnlR_reg_dom"/>
</dbReference>
<sequence length="384" mass="42737">MDDSLQFIIESPQNAQGHKKRPRLVTSCDNCRLKKIKCLQPSPETKCEACKTAKIPCRFRDRERYFAERSRAIAGPSGGQGYDERSSDSSLDAFSLSPSHSSSLRASGVVRPDGESRGRYTSFSSDPRPSHHNSLGYNYMSSDGSPIYNSSRSQSPQQNSGAVVLFDSDQQHPHPTLMHNFIGVLFERMGTEFKFFTYGEVAANFGARRLSALLSNSIAALASQYTTVPELTVRGLHNVANAYSEHAKQLLHLMGHPSLDTLHALILLSWYEMNNSRTSAFRSYYQMAMNMAVDLGLSNLPVSMSVEDQKKKDTWNAVLRLHQLLQIQDRKEVHHFSSNFLTGNQHDTCITQSAQYPGINRGYSASRHESAIGALPALHSLAFA</sequence>
<dbReference type="InterPro" id="IPR001138">
    <property type="entry name" value="Zn2Cys6_DnaBD"/>
</dbReference>
<feature type="region of interest" description="Disordered" evidence="6">
    <location>
        <begin position="70"/>
        <end position="137"/>
    </location>
</feature>
<evidence type="ECO:0000256" key="3">
    <source>
        <dbReference type="ARBA" id="ARBA00023015"/>
    </source>
</evidence>
<feature type="domain" description="Zn(2)-C6 fungal-type" evidence="7">
    <location>
        <begin position="27"/>
        <end position="59"/>
    </location>
</feature>
<dbReference type="OrthoDB" id="2428527at2759"/>
<dbReference type="GO" id="GO:0000981">
    <property type="term" value="F:DNA-binding transcription factor activity, RNA polymerase II-specific"/>
    <property type="evidence" value="ECO:0007669"/>
    <property type="project" value="InterPro"/>
</dbReference>
<keyword evidence="5" id="KW-0539">Nucleus</keyword>
<dbReference type="GO" id="GO:0003677">
    <property type="term" value="F:DNA binding"/>
    <property type="evidence" value="ECO:0007669"/>
    <property type="project" value="InterPro"/>
</dbReference>
<dbReference type="Pfam" id="PF04082">
    <property type="entry name" value="Fungal_trans"/>
    <property type="match status" value="1"/>
</dbReference>
<organism evidence="8 9">
    <name type="scientific">Guyanagaster necrorhizus</name>
    <dbReference type="NCBI Taxonomy" id="856835"/>
    <lineage>
        <taxon>Eukaryota</taxon>
        <taxon>Fungi</taxon>
        <taxon>Dikarya</taxon>
        <taxon>Basidiomycota</taxon>
        <taxon>Agaricomycotina</taxon>
        <taxon>Agaricomycetes</taxon>
        <taxon>Agaricomycetidae</taxon>
        <taxon>Agaricales</taxon>
        <taxon>Marasmiineae</taxon>
        <taxon>Physalacriaceae</taxon>
        <taxon>Guyanagaster</taxon>
    </lineage>
</organism>
<evidence type="ECO:0000313" key="9">
    <source>
        <dbReference type="Proteomes" id="UP000812287"/>
    </source>
</evidence>
<accession>A0A9P7VZ30</accession>
<evidence type="ECO:0000256" key="4">
    <source>
        <dbReference type="ARBA" id="ARBA00023163"/>
    </source>
</evidence>
<dbReference type="AlphaFoldDB" id="A0A9P7VZ30"/>
<proteinExistence type="predicted"/>
<dbReference type="GeneID" id="66106329"/>
<comment type="caution">
    <text evidence="8">The sequence shown here is derived from an EMBL/GenBank/DDBJ whole genome shotgun (WGS) entry which is preliminary data.</text>
</comment>
<evidence type="ECO:0000256" key="2">
    <source>
        <dbReference type="ARBA" id="ARBA00022723"/>
    </source>
</evidence>